<dbReference type="Pfam" id="PF02627">
    <property type="entry name" value="CMD"/>
    <property type="match status" value="1"/>
</dbReference>
<protein>
    <submittedName>
        <fullName evidence="2">Alkyl hydroperoxide reductase AhpD</fullName>
    </submittedName>
    <submittedName>
        <fullName evidence="3">Alkylhydroperoxidase AhpD family core domain-containing protein</fullName>
    </submittedName>
</protein>
<evidence type="ECO:0000313" key="5">
    <source>
        <dbReference type="Proteomes" id="UP000321224"/>
    </source>
</evidence>
<dbReference type="InterPro" id="IPR004675">
    <property type="entry name" value="AhpD_core"/>
</dbReference>
<evidence type="ECO:0000313" key="2">
    <source>
        <dbReference type="EMBL" id="GEL73231.1"/>
    </source>
</evidence>
<organism evidence="2 5">
    <name type="scientific">Myxococcus virescens</name>
    <dbReference type="NCBI Taxonomy" id="83456"/>
    <lineage>
        <taxon>Bacteria</taxon>
        <taxon>Pseudomonadati</taxon>
        <taxon>Myxococcota</taxon>
        <taxon>Myxococcia</taxon>
        <taxon>Myxococcales</taxon>
        <taxon>Cystobacterineae</taxon>
        <taxon>Myxococcaceae</taxon>
        <taxon>Myxococcus</taxon>
    </lineage>
</organism>
<sequence length="157" mass="17931">MEQRLDFLQKSSNAYQAMLGLERFVRNCGLEHPLLDLVKTRASQLNGCAYCIDMHTKDARVAGETEQRLYALSAWRETPFYTERERAALEWTEALTLISQNDVTDELYDRVRQHFSEEALVSLTMAVITINGWNRIAIPFRSVPGSYQPPARAAAHP</sequence>
<dbReference type="Proteomes" id="UP000321224">
    <property type="component" value="Unassembled WGS sequence"/>
</dbReference>
<name>A0A511HI36_9BACT</name>
<accession>A0A511HI36</accession>
<dbReference type="AlphaFoldDB" id="A0A511HI36"/>
<dbReference type="Gene3D" id="1.20.1290.10">
    <property type="entry name" value="AhpD-like"/>
    <property type="match status" value="1"/>
</dbReference>
<evidence type="ECO:0000313" key="4">
    <source>
        <dbReference type="Proteomes" id="UP000198717"/>
    </source>
</evidence>
<gene>
    <name evidence="2" type="ORF">MVI01_50150</name>
    <name evidence="3" type="ORF">SAMN04488504_108251</name>
</gene>
<keyword evidence="4" id="KW-1185">Reference proteome</keyword>
<comment type="caution">
    <text evidence="2">The sequence shown here is derived from an EMBL/GenBank/DDBJ whole genome shotgun (WGS) entry which is preliminary data.</text>
</comment>
<reference evidence="3 4" key="1">
    <citation type="submission" date="2016-10" db="EMBL/GenBank/DDBJ databases">
        <authorList>
            <person name="Varghese N."/>
            <person name="Submissions S."/>
        </authorList>
    </citation>
    <scope>NUCLEOTIDE SEQUENCE [LARGE SCALE GENOMIC DNA]</scope>
    <source>
        <strain evidence="3 4">DSM 2260</strain>
    </source>
</reference>
<dbReference type="EMBL" id="BJVY01000032">
    <property type="protein sequence ID" value="GEL73231.1"/>
    <property type="molecule type" value="Genomic_DNA"/>
</dbReference>
<dbReference type="Proteomes" id="UP000198717">
    <property type="component" value="Unassembled WGS sequence"/>
</dbReference>
<dbReference type="RefSeq" id="WP_090491753.1">
    <property type="nucleotide sequence ID" value="NZ_BJVY01000032.1"/>
</dbReference>
<dbReference type="EMBL" id="FNAJ01000008">
    <property type="protein sequence ID" value="SDE56156.1"/>
    <property type="molecule type" value="Genomic_DNA"/>
</dbReference>
<evidence type="ECO:0000313" key="3">
    <source>
        <dbReference type="EMBL" id="SDE56156.1"/>
    </source>
</evidence>
<evidence type="ECO:0000259" key="1">
    <source>
        <dbReference type="Pfam" id="PF02627"/>
    </source>
</evidence>
<dbReference type="NCBIfam" id="TIGR00778">
    <property type="entry name" value="ahpD_dom"/>
    <property type="match status" value="1"/>
</dbReference>
<dbReference type="GO" id="GO:0051920">
    <property type="term" value="F:peroxiredoxin activity"/>
    <property type="evidence" value="ECO:0007669"/>
    <property type="project" value="InterPro"/>
</dbReference>
<dbReference type="InterPro" id="IPR003779">
    <property type="entry name" value="CMD-like"/>
</dbReference>
<dbReference type="PANTHER" id="PTHR34846:SF10">
    <property type="entry name" value="CYTOPLASMIC PROTEIN"/>
    <property type="match status" value="1"/>
</dbReference>
<dbReference type="PANTHER" id="PTHR34846">
    <property type="entry name" value="4-CARBOXYMUCONOLACTONE DECARBOXYLASE FAMILY PROTEIN (AFU_ORTHOLOGUE AFUA_6G11590)"/>
    <property type="match status" value="1"/>
</dbReference>
<dbReference type="InterPro" id="IPR029032">
    <property type="entry name" value="AhpD-like"/>
</dbReference>
<proteinExistence type="predicted"/>
<feature type="domain" description="Carboxymuconolactone decarboxylase-like" evidence="1">
    <location>
        <begin position="15"/>
        <end position="94"/>
    </location>
</feature>
<reference evidence="2 5" key="2">
    <citation type="submission" date="2019-07" db="EMBL/GenBank/DDBJ databases">
        <title>Whole genome shotgun sequence of Myxococcus virescens NBRC 100334.</title>
        <authorList>
            <person name="Hosoyama A."/>
            <person name="Uohara A."/>
            <person name="Ohji S."/>
            <person name="Ichikawa N."/>
        </authorList>
    </citation>
    <scope>NUCLEOTIDE SEQUENCE [LARGE SCALE GENOMIC DNA]</scope>
    <source>
        <strain evidence="2 5">NBRC 100334</strain>
    </source>
</reference>
<dbReference type="SUPFAM" id="SSF69118">
    <property type="entry name" value="AhpD-like"/>
    <property type="match status" value="1"/>
</dbReference>